<accession>A0A926GFT7</accession>
<gene>
    <name evidence="2" type="ORF">H4P12_17330</name>
</gene>
<dbReference type="EMBL" id="JACOQL010000006">
    <property type="protein sequence ID" value="MBC9248430.1"/>
    <property type="molecule type" value="Genomic_DNA"/>
</dbReference>
<evidence type="ECO:0000313" key="3">
    <source>
        <dbReference type="Proteomes" id="UP000608594"/>
    </source>
</evidence>
<dbReference type="AlphaFoldDB" id="A0A926GFT7"/>
<organism evidence="2 3">
    <name type="scientific">Paracoccus amoyensis</name>
    <dbReference type="NCBI Taxonomy" id="2760093"/>
    <lineage>
        <taxon>Bacteria</taxon>
        <taxon>Pseudomonadati</taxon>
        <taxon>Pseudomonadota</taxon>
        <taxon>Alphaproteobacteria</taxon>
        <taxon>Rhodobacterales</taxon>
        <taxon>Paracoccaceae</taxon>
        <taxon>Paracoccus</taxon>
    </lineage>
</organism>
<comment type="caution">
    <text evidence="2">The sequence shown here is derived from an EMBL/GenBank/DDBJ whole genome shotgun (WGS) entry which is preliminary data.</text>
</comment>
<dbReference type="RefSeq" id="WP_187794892.1">
    <property type="nucleotide sequence ID" value="NZ_JACOQL010000006.1"/>
</dbReference>
<protein>
    <submittedName>
        <fullName evidence="2">Phasin family protein</fullName>
    </submittedName>
</protein>
<evidence type="ECO:0000313" key="2">
    <source>
        <dbReference type="EMBL" id="MBC9248430.1"/>
    </source>
</evidence>
<evidence type="ECO:0000259" key="1">
    <source>
        <dbReference type="Pfam" id="PF09361"/>
    </source>
</evidence>
<keyword evidence="3" id="KW-1185">Reference proteome</keyword>
<reference evidence="2" key="1">
    <citation type="submission" date="2020-08" db="EMBL/GenBank/DDBJ databases">
        <title>Paracoccus amoyensis sp. nov., isolated from the surface seawater at coast of Xiamen, Fujian.</title>
        <authorList>
            <person name="Lyu L."/>
        </authorList>
    </citation>
    <scope>NUCLEOTIDE SEQUENCE</scope>
    <source>
        <strain evidence="2">11-3</strain>
    </source>
</reference>
<name>A0A926GFT7_9RHOB</name>
<feature type="domain" description="Phasin" evidence="1">
    <location>
        <begin position="33"/>
        <end position="118"/>
    </location>
</feature>
<proteinExistence type="predicted"/>
<dbReference type="Proteomes" id="UP000608594">
    <property type="component" value="Unassembled WGS sequence"/>
</dbReference>
<sequence length="126" mass="13096">MTTKKAADKAPVSTRVTAALGDVRANAGLVSGAFGASGKAYVSGIVALGSAIAGFGRETVAEFGQHAKATLDARSIREVAELQAGWVQHRVETATAQAKELADLTREKTEEVIEPFTALLKQDKAA</sequence>
<dbReference type="InterPro" id="IPR018968">
    <property type="entry name" value="Phasin"/>
</dbReference>
<dbReference type="Pfam" id="PF09361">
    <property type="entry name" value="Phasin_2"/>
    <property type="match status" value="1"/>
</dbReference>